<organism evidence="2 3">
    <name type="scientific">Streptomyces viridochromogenes</name>
    <dbReference type="NCBI Taxonomy" id="1938"/>
    <lineage>
        <taxon>Bacteria</taxon>
        <taxon>Bacillati</taxon>
        <taxon>Actinomycetota</taxon>
        <taxon>Actinomycetes</taxon>
        <taxon>Kitasatosporales</taxon>
        <taxon>Streptomycetaceae</taxon>
        <taxon>Streptomyces</taxon>
    </lineage>
</organism>
<feature type="chain" id="PRO_5009778694" description="Secreted protein" evidence="1">
    <location>
        <begin position="28"/>
        <end position="109"/>
    </location>
</feature>
<dbReference type="PATRIC" id="fig|1938.3.peg.6615"/>
<keyword evidence="1" id="KW-0732">Signal</keyword>
<protein>
    <recommendedName>
        <fullName evidence="4">Secreted protein</fullName>
    </recommendedName>
</protein>
<reference evidence="2 3" key="1">
    <citation type="submission" date="2015-06" db="EMBL/GenBank/DDBJ databases">
        <authorList>
            <person name="Ju K.-S."/>
            <person name="Doroghazi J.R."/>
            <person name="Metcalf W.W."/>
        </authorList>
    </citation>
    <scope>NUCLEOTIDE SEQUENCE [LARGE SCALE GENOMIC DNA]</scope>
    <source>
        <strain evidence="2 3">NRRL 3414</strain>
    </source>
</reference>
<feature type="signal peptide" evidence="1">
    <location>
        <begin position="1"/>
        <end position="27"/>
    </location>
</feature>
<dbReference type="AlphaFoldDB" id="A0A0J8BWU7"/>
<evidence type="ECO:0000313" key="2">
    <source>
        <dbReference type="EMBL" id="KMS69975.1"/>
    </source>
</evidence>
<evidence type="ECO:0000256" key="1">
    <source>
        <dbReference type="SAM" id="SignalP"/>
    </source>
</evidence>
<dbReference type="Proteomes" id="UP000037432">
    <property type="component" value="Unassembled WGS sequence"/>
</dbReference>
<comment type="caution">
    <text evidence="2">The sequence shown here is derived from an EMBL/GenBank/DDBJ whole genome shotgun (WGS) entry which is preliminary data.</text>
</comment>
<gene>
    <name evidence="2" type="ORF">ACM01_32770</name>
</gene>
<accession>A0A0J8BWU7</accession>
<name>A0A0J8BWU7_STRVR</name>
<proteinExistence type="predicted"/>
<sequence>MKKYVTAGASLAMAVVAALGAAQASHAADARPYTCTKSTHSSGGKHYGKVRCTGGTSAVMRHKAMVNCRASDGRTWVAEGPFVYRDHTSTATCGTAKVTFVTWISRPRG</sequence>
<dbReference type="EMBL" id="LFNT01000052">
    <property type="protein sequence ID" value="KMS69975.1"/>
    <property type="molecule type" value="Genomic_DNA"/>
</dbReference>
<evidence type="ECO:0000313" key="3">
    <source>
        <dbReference type="Proteomes" id="UP000037432"/>
    </source>
</evidence>
<evidence type="ECO:0008006" key="4">
    <source>
        <dbReference type="Google" id="ProtNLM"/>
    </source>
</evidence>